<name>C4FEN5_9BIFI</name>
<dbReference type="InterPro" id="IPR043472">
    <property type="entry name" value="Macro_dom-like"/>
</dbReference>
<organism evidence="2 3">
    <name type="scientific">Bifidobacterium angulatum DSM 20098 = JCM 7096</name>
    <dbReference type="NCBI Taxonomy" id="518635"/>
    <lineage>
        <taxon>Bacteria</taxon>
        <taxon>Bacillati</taxon>
        <taxon>Actinomycetota</taxon>
        <taxon>Actinomycetes</taxon>
        <taxon>Bifidobacteriales</taxon>
        <taxon>Bifidobacteriaceae</taxon>
        <taxon>Bifidobacterium</taxon>
    </lineage>
</organism>
<feature type="domain" description="Macro" evidence="1">
    <location>
        <begin position="8"/>
        <end position="173"/>
    </location>
</feature>
<dbReference type="Proteomes" id="UP000006408">
    <property type="component" value="Unassembled WGS sequence"/>
</dbReference>
<comment type="caution">
    <text evidence="2">The sequence shown here is derived from an EMBL/GenBank/DDBJ whole genome shotgun (WGS) entry which is preliminary data.</text>
</comment>
<sequence length="173" mass="18973">MDTGRMNRTKRQRGKEKAMPFSVVHHDITDMQVDAIANAANTDLLMGSGVCGAIFRAAGASRMQEACDRLSPIRTGEAVITPGFDLPARYVIHTAGPLWRGGDHNEEALLRSCYRSCLAIASVHGCTSMAFPLISAGIYGYPRAEALDVAEDEIRYWLKENDSTMDVKLALWP</sequence>
<dbReference type="SMART" id="SM00506">
    <property type="entry name" value="A1pp"/>
    <property type="match status" value="1"/>
</dbReference>
<reference evidence="2" key="1">
    <citation type="submission" date="2009-04" db="EMBL/GenBank/DDBJ databases">
        <authorList>
            <person name="Weinstock G."/>
            <person name="Sodergren E."/>
            <person name="Clifton S."/>
            <person name="Fulton L."/>
            <person name="Fulton B."/>
            <person name="Courtney L."/>
            <person name="Fronick C."/>
            <person name="Harrison M."/>
            <person name="Strong C."/>
            <person name="Farmer C."/>
            <person name="Delahaunty K."/>
            <person name="Markovic C."/>
            <person name="Hall O."/>
            <person name="Minx P."/>
            <person name="Tomlinson C."/>
            <person name="Mitreva M."/>
            <person name="Nelson J."/>
            <person name="Hou S."/>
            <person name="Wollam A."/>
            <person name="Pepin K.H."/>
            <person name="Johnson M."/>
            <person name="Bhonagiri V."/>
            <person name="Nash W.E."/>
            <person name="Warren W."/>
            <person name="Chinwalla A."/>
            <person name="Mardis E.R."/>
            <person name="Wilson R.K."/>
        </authorList>
    </citation>
    <scope>NUCLEOTIDE SEQUENCE [LARGE SCALE GENOMIC DNA]</scope>
    <source>
        <strain evidence="2">DSM 20098</strain>
    </source>
</reference>
<dbReference type="Pfam" id="PF01661">
    <property type="entry name" value="Macro"/>
    <property type="match status" value="1"/>
</dbReference>
<proteinExistence type="predicted"/>
<dbReference type="STRING" id="1683.Bang102_005665"/>
<dbReference type="PATRIC" id="fig|518635.7.peg.718"/>
<dbReference type="HOGENOM" id="CLU_046550_5_1_11"/>
<evidence type="ECO:0000313" key="3">
    <source>
        <dbReference type="Proteomes" id="UP000006408"/>
    </source>
</evidence>
<evidence type="ECO:0000259" key="1">
    <source>
        <dbReference type="PROSITE" id="PS51154"/>
    </source>
</evidence>
<keyword evidence="3" id="KW-1185">Reference proteome</keyword>
<dbReference type="PROSITE" id="PS51154">
    <property type="entry name" value="MACRO"/>
    <property type="match status" value="1"/>
</dbReference>
<dbReference type="EMBL" id="ABYS02000004">
    <property type="protein sequence ID" value="EEP21416.1"/>
    <property type="molecule type" value="Genomic_DNA"/>
</dbReference>
<dbReference type="AlphaFoldDB" id="C4FEN5"/>
<dbReference type="PANTHER" id="PTHR11106">
    <property type="entry name" value="GANGLIOSIDE INDUCED DIFFERENTIATION ASSOCIATED PROTEIN 2-RELATED"/>
    <property type="match status" value="1"/>
</dbReference>
<evidence type="ECO:0000313" key="2">
    <source>
        <dbReference type="EMBL" id="EEP21416.1"/>
    </source>
</evidence>
<protein>
    <submittedName>
        <fullName evidence="2">Macro domain protein</fullName>
    </submittedName>
</protein>
<dbReference type="SUPFAM" id="SSF52949">
    <property type="entry name" value="Macro domain-like"/>
    <property type="match status" value="1"/>
</dbReference>
<dbReference type="eggNOG" id="COG2110">
    <property type="taxonomic scope" value="Bacteria"/>
</dbReference>
<dbReference type="Gene3D" id="3.40.220.10">
    <property type="entry name" value="Leucine Aminopeptidase, subunit E, domain 1"/>
    <property type="match status" value="1"/>
</dbReference>
<accession>C4FEN5</accession>
<gene>
    <name evidence="2" type="ORF">BIFANG_02776</name>
</gene>
<dbReference type="InterPro" id="IPR002589">
    <property type="entry name" value="Macro_dom"/>
</dbReference>
<dbReference type="CDD" id="cd02908">
    <property type="entry name" value="Macro_OAADPr_deacetylase"/>
    <property type="match status" value="1"/>
</dbReference>
<dbReference type="PANTHER" id="PTHR11106:SF27">
    <property type="entry name" value="MACRO DOMAIN-CONTAINING PROTEIN"/>
    <property type="match status" value="1"/>
</dbReference>